<dbReference type="EMBL" id="JAUZQC010000021">
    <property type="protein sequence ID" value="KAK5851747.1"/>
    <property type="molecule type" value="Genomic_DNA"/>
</dbReference>
<name>A0AAN7WYG6_ELEMC</name>
<evidence type="ECO:0000313" key="2">
    <source>
        <dbReference type="EMBL" id="KAK5851747.1"/>
    </source>
</evidence>
<reference evidence="2 3" key="2">
    <citation type="journal article" date="2023" name="Mol. Biol. Evol.">
        <title>Genomics of Secondarily Temperate Adaptation in the Only Non-Antarctic Icefish.</title>
        <authorList>
            <person name="Rivera-Colon A.G."/>
            <person name="Rayamajhi N."/>
            <person name="Minhas B.F."/>
            <person name="Madrigal G."/>
            <person name="Bilyk K.T."/>
            <person name="Yoon V."/>
            <person name="Hune M."/>
            <person name="Gregory S."/>
            <person name="Cheng C.H.C."/>
            <person name="Catchen J.M."/>
        </authorList>
    </citation>
    <scope>NUCLEOTIDE SEQUENCE [LARGE SCALE GENOMIC DNA]</scope>
    <source>
        <strain evidence="2">JMC-PN-2008</strain>
    </source>
</reference>
<gene>
    <name evidence="2" type="ORF">PBY51_023275</name>
</gene>
<protein>
    <submittedName>
        <fullName evidence="2">Uncharacterized protein</fullName>
    </submittedName>
</protein>
<evidence type="ECO:0000256" key="1">
    <source>
        <dbReference type="SAM" id="MobiDB-lite"/>
    </source>
</evidence>
<keyword evidence="3" id="KW-1185">Reference proteome</keyword>
<accession>A0AAN7WYG6</accession>
<dbReference type="AlphaFoldDB" id="A0AAN7WYG6"/>
<proteinExistence type="predicted"/>
<organism evidence="2 3">
    <name type="scientific">Eleginops maclovinus</name>
    <name type="common">Patagonian blennie</name>
    <name type="synonym">Eleginus maclovinus</name>
    <dbReference type="NCBI Taxonomy" id="56733"/>
    <lineage>
        <taxon>Eukaryota</taxon>
        <taxon>Metazoa</taxon>
        <taxon>Chordata</taxon>
        <taxon>Craniata</taxon>
        <taxon>Vertebrata</taxon>
        <taxon>Euteleostomi</taxon>
        <taxon>Actinopterygii</taxon>
        <taxon>Neopterygii</taxon>
        <taxon>Teleostei</taxon>
        <taxon>Neoteleostei</taxon>
        <taxon>Acanthomorphata</taxon>
        <taxon>Eupercaria</taxon>
        <taxon>Perciformes</taxon>
        <taxon>Notothenioidei</taxon>
        <taxon>Eleginopidae</taxon>
        <taxon>Eleginops</taxon>
    </lineage>
</organism>
<sequence>MQTRPLAISLITEGPFIGITGALRRTINVAPPSPPMRSARASREHDGGVASRDRGATTLGCRLTREVQQEQLESADEPLQACDLPDCNYHHVMLYVGCEDAVCNAHLAQHDSQRS</sequence>
<comment type="caution">
    <text evidence="2">The sequence shown here is derived from an EMBL/GenBank/DDBJ whole genome shotgun (WGS) entry which is preliminary data.</text>
</comment>
<feature type="region of interest" description="Disordered" evidence="1">
    <location>
        <begin position="29"/>
        <end position="55"/>
    </location>
</feature>
<dbReference type="Proteomes" id="UP001346869">
    <property type="component" value="Unassembled WGS sequence"/>
</dbReference>
<evidence type="ECO:0000313" key="3">
    <source>
        <dbReference type="Proteomes" id="UP001346869"/>
    </source>
</evidence>
<reference evidence="2 3" key="1">
    <citation type="journal article" date="2023" name="Genes (Basel)">
        <title>Chromosome-Level Genome Assembly and Circadian Gene Repertoire of the Patagonia Blennie Eleginops maclovinus-The Closest Ancestral Proxy of Antarctic Cryonotothenioids.</title>
        <authorList>
            <person name="Cheng C.C."/>
            <person name="Rivera-Colon A.G."/>
            <person name="Minhas B.F."/>
            <person name="Wilson L."/>
            <person name="Rayamajhi N."/>
            <person name="Vargas-Chacoff L."/>
            <person name="Catchen J.M."/>
        </authorList>
    </citation>
    <scope>NUCLEOTIDE SEQUENCE [LARGE SCALE GENOMIC DNA]</scope>
    <source>
        <strain evidence="2">JMC-PN-2008</strain>
    </source>
</reference>
<feature type="compositionally biased region" description="Basic and acidic residues" evidence="1">
    <location>
        <begin position="41"/>
        <end position="55"/>
    </location>
</feature>